<dbReference type="Proteomes" id="UP001336250">
    <property type="component" value="Unassembled WGS sequence"/>
</dbReference>
<protein>
    <recommendedName>
        <fullName evidence="4">Lipoprotein</fullName>
    </recommendedName>
</protein>
<gene>
    <name evidence="2" type="ORF">V4F39_05170</name>
</gene>
<organism evidence="2 3">
    <name type="scientific">Aquincola agrisoli</name>
    <dbReference type="NCBI Taxonomy" id="3119538"/>
    <lineage>
        <taxon>Bacteria</taxon>
        <taxon>Pseudomonadati</taxon>
        <taxon>Pseudomonadota</taxon>
        <taxon>Betaproteobacteria</taxon>
        <taxon>Burkholderiales</taxon>
        <taxon>Sphaerotilaceae</taxon>
        <taxon>Aquincola</taxon>
    </lineage>
</organism>
<proteinExistence type="predicted"/>
<keyword evidence="1" id="KW-0732">Signal</keyword>
<dbReference type="EMBL" id="JAZIBG010000017">
    <property type="protein sequence ID" value="MEF7613294.1"/>
    <property type="molecule type" value="Genomic_DNA"/>
</dbReference>
<dbReference type="RefSeq" id="WP_332288238.1">
    <property type="nucleotide sequence ID" value="NZ_JAZIBG010000017.1"/>
</dbReference>
<keyword evidence="3" id="KW-1185">Reference proteome</keyword>
<accession>A0AAW9QD09</accession>
<name>A0AAW9QD09_9BURK</name>
<comment type="caution">
    <text evidence="2">The sequence shown here is derived from an EMBL/GenBank/DDBJ whole genome shotgun (WGS) entry which is preliminary data.</text>
</comment>
<evidence type="ECO:0000313" key="2">
    <source>
        <dbReference type="EMBL" id="MEF7613294.1"/>
    </source>
</evidence>
<dbReference type="AlphaFoldDB" id="A0AAW9QD09"/>
<evidence type="ECO:0000256" key="1">
    <source>
        <dbReference type="SAM" id="SignalP"/>
    </source>
</evidence>
<evidence type="ECO:0008006" key="4">
    <source>
        <dbReference type="Google" id="ProtNLM"/>
    </source>
</evidence>
<reference evidence="2 3" key="1">
    <citation type="submission" date="2024-02" db="EMBL/GenBank/DDBJ databases">
        <title>Genome sequence of Aquincola sp. MAHUQ-54.</title>
        <authorList>
            <person name="Huq M.A."/>
        </authorList>
    </citation>
    <scope>NUCLEOTIDE SEQUENCE [LARGE SCALE GENOMIC DNA]</scope>
    <source>
        <strain evidence="2 3">MAHUQ-54</strain>
    </source>
</reference>
<evidence type="ECO:0000313" key="3">
    <source>
        <dbReference type="Proteomes" id="UP001336250"/>
    </source>
</evidence>
<feature type="chain" id="PRO_5043656542" description="Lipoprotein" evidence="1">
    <location>
        <begin position="20"/>
        <end position="167"/>
    </location>
</feature>
<feature type="signal peptide" evidence="1">
    <location>
        <begin position="1"/>
        <end position="19"/>
    </location>
</feature>
<sequence length="167" mass="17439">MAASTFSSALPVLAGLALAGCAAYGPGAVQTGQTAQQVAASMGEPTGRHALPQGGTRLEYARGPMGKHTYMVDLGADGRVTGWQQVLTEPNLFAQAQPGVPVDTLLRELGHPSERRHGGWQGGEVWSYRYDAWGCLWFQVSVVGGQVKDAAQGIDPACDAGGNDKSE</sequence>